<dbReference type="PANTHER" id="PTHR33886:SF8">
    <property type="entry name" value="UNSATURATED RHAMNOGALACTURONAN HYDROLASE (EUROFUNG)"/>
    <property type="match status" value="1"/>
</dbReference>
<proteinExistence type="predicted"/>
<reference evidence="2 3" key="1">
    <citation type="submission" date="2019-02" db="EMBL/GenBank/DDBJ databases">
        <title>Deep-cultivation of Planctomycetes and their phenomic and genomic characterization uncovers novel biology.</title>
        <authorList>
            <person name="Wiegand S."/>
            <person name="Jogler M."/>
            <person name="Boedeker C."/>
            <person name="Pinto D."/>
            <person name="Vollmers J."/>
            <person name="Rivas-Marin E."/>
            <person name="Kohn T."/>
            <person name="Peeters S.H."/>
            <person name="Heuer A."/>
            <person name="Rast P."/>
            <person name="Oberbeckmann S."/>
            <person name="Bunk B."/>
            <person name="Jeske O."/>
            <person name="Meyerdierks A."/>
            <person name="Storesund J.E."/>
            <person name="Kallscheuer N."/>
            <person name="Luecker S."/>
            <person name="Lage O.M."/>
            <person name="Pohl T."/>
            <person name="Merkel B.J."/>
            <person name="Hornburger P."/>
            <person name="Mueller R.-W."/>
            <person name="Bruemmer F."/>
            <person name="Labrenz M."/>
            <person name="Spormann A.M."/>
            <person name="Op den Camp H."/>
            <person name="Overmann J."/>
            <person name="Amann R."/>
            <person name="Jetten M.S.M."/>
            <person name="Mascher T."/>
            <person name="Medema M.H."/>
            <person name="Devos D.P."/>
            <person name="Kaster A.-K."/>
            <person name="Ovreas L."/>
            <person name="Rohde M."/>
            <person name="Galperin M.Y."/>
            <person name="Jogler C."/>
        </authorList>
    </citation>
    <scope>NUCLEOTIDE SEQUENCE [LARGE SCALE GENOMIC DNA]</scope>
    <source>
        <strain evidence="2 3">KS4</strain>
    </source>
</reference>
<dbReference type="KEGG" id="pcor:KS4_22960"/>
<gene>
    <name evidence="2" type="primary">yteR</name>
    <name evidence="2" type="ORF">KS4_22960</name>
</gene>
<dbReference type="OrthoDB" id="258246at2"/>
<keyword evidence="2" id="KW-0326">Glycosidase</keyword>
<evidence type="ECO:0000313" key="3">
    <source>
        <dbReference type="Proteomes" id="UP000317369"/>
    </source>
</evidence>
<dbReference type="GO" id="GO:0102211">
    <property type="term" value="F:unsaturated rhamnogalacturonyl hydrolase activity"/>
    <property type="evidence" value="ECO:0007669"/>
    <property type="project" value="UniProtKB-EC"/>
</dbReference>
<dbReference type="InterPro" id="IPR008928">
    <property type="entry name" value="6-hairpin_glycosidase_sf"/>
</dbReference>
<evidence type="ECO:0000256" key="1">
    <source>
        <dbReference type="ARBA" id="ARBA00022801"/>
    </source>
</evidence>
<dbReference type="InterPro" id="IPR012341">
    <property type="entry name" value="6hp_glycosidase-like_sf"/>
</dbReference>
<dbReference type="GO" id="GO:0005975">
    <property type="term" value="P:carbohydrate metabolic process"/>
    <property type="evidence" value="ECO:0007669"/>
    <property type="project" value="InterPro"/>
</dbReference>
<keyword evidence="3" id="KW-1185">Reference proteome</keyword>
<sequence length="385" mass="45163">MSKLVLNFALLVVLVGVDLKFIESVHAAKTSVEQRQIYDHYEALLEPEQIKQIGYDVFWWQIMHMDDVDRRRDDWVFAPFYIGAIRFAETTGQQSWLSVMKRDFEAIDWRFGFRPRHADDWAIGWAYAMLYEREKKAEMIDPMVSCLDDAMQKSYDESLEFRRGIVDRELAWCDALFMGPPTLMKMYRLTGDMKYLKFQHKLWWKTTEYLYDTDEKLYFRDSRYFDKREPNGKKVFWSRGNGWVLAGLANVIELMPVEDPQRERYEKLYVDMAERIAGLQMKNGFWPIGLLDEEKWRQSEASGTAFFVYGLAWGVNQGYLPREKYTSVIVKGYQALTQSITADGKLENVQPIGKSPYDFDASSTMPYGVGALLLALDELYELSLK</sequence>
<accession>A0A517YVG5</accession>
<evidence type="ECO:0000313" key="2">
    <source>
        <dbReference type="EMBL" id="QDU34231.1"/>
    </source>
</evidence>
<name>A0A517YVG5_9BACT</name>
<protein>
    <submittedName>
        <fullName evidence="2">Unsaturated rhamnogalacturonyl hydrolase YteR</fullName>
        <ecNumber evidence="2">3.2.1.172</ecNumber>
    </submittedName>
</protein>
<dbReference type="EMBL" id="CP036425">
    <property type="protein sequence ID" value="QDU34231.1"/>
    <property type="molecule type" value="Genomic_DNA"/>
</dbReference>
<dbReference type="Pfam" id="PF07470">
    <property type="entry name" value="Glyco_hydro_88"/>
    <property type="match status" value="1"/>
</dbReference>
<dbReference type="Gene3D" id="1.50.10.10">
    <property type="match status" value="1"/>
</dbReference>
<dbReference type="EC" id="3.2.1.172" evidence="2"/>
<dbReference type="AlphaFoldDB" id="A0A517YVG5"/>
<dbReference type="InterPro" id="IPR052043">
    <property type="entry name" value="PolySaccharide_Degr_Enz"/>
</dbReference>
<dbReference type="RefSeq" id="WP_145077909.1">
    <property type="nucleotide sequence ID" value="NZ_CP036425.1"/>
</dbReference>
<organism evidence="2 3">
    <name type="scientific">Poriferisphaera corsica</name>
    <dbReference type="NCBI Taxonomy" id="2528020"/>
    <lineage>
        <taxon>Bacteria</taxon>
        <taxon>Pseudomonadati</taxon>
        <taxon>Planctomycetota</taxon>
        <taxon>Phycisphaerae</taxon>
        <taxon>Phycisphaerales</taxon>
        <taxon>Phycisphaeraceae</taxon>
        <taxon>Poriferisphaera</taxon>
    </lineage>
</organism>
<keyword evidence="1 2" id="KW-0378">Hydrolase</keyword>
<dbReference type="Proteomes" id="UP000317369">
    <property type="component" value="Chromosome"/>
</dbReference>
<dbReference type="SUPFAM" id="SSF48208">
    <property type="entry name" value="Six-hairpin glycosidases"/>
    <property type="match status" value="1"/>
</dbReference>
<dbReference type="InterPro" id="IPR010905">
    <property type="entry name" value="Glyco_hydro_88"/>
</dbReference>
<dbReference type="PANTHER" id="PTHR33886">
    <property type="entry name" value="UNSATURATED RHAMNOGALACTURONAN HYDROLASE (EUROFUNG)"/>
    <property type="match status" value="1"/>
</dbReference>